<dbReference type="OrthoDB" id="2382203at2"/>
<dbReference type="EMBL" id="JMIR01000021">
    <property type="protein sequence ID" value="KEO82493.1"/>
    <property type="molecule type" value="Genomic_DNA"/>
</dbReference>
<feature type="transmembrane region" description="Helical" evidence="1">
    <location>
        <begin position="29"/>
        <end position="46"/>
    </location>
</feature>
<feature type="transmembrane region" description="Helical" evidence="1">
    <location>
        <begin position="7"/>
        <end position="23"/>
    </location>
</feature>
<dbReference type="AlphaFoldDB" id="A0A074LRM6"/>
<keyword evidence="3" id="KW-1185">Reference proteome</keyword>
<keyword evidence="1" id="KW-0812">Transmembrane</keyword>
<evidence type="ECO:0000256" key="1">
    <source>
        <dbReference type="SAM" id="Phobius"/>
    </source>
</evidence>
<reference evidence="2" key="1">
    <citation type="journal article" date="2013" name="Int. J. Syst. Evol. Microbiol.">
        <title>Tumebacillus flagellatus sp. nov., an alpha-amylase/pullulanase-producing bacterium isolated from cassava wastewater.</title>
        <authorList>
            <person name="Wang Q."/>
            <person name="Xie N."/>
            <person name="Qin Y."/>
            <person name="Shen N."/>
            <person name="Zhu J."/>
            <person name="Mi H."/>
            <person name="Huang R."/>
        </authorList>
    </citation>
    <scope>NUCLEOTIDE SEQUENCE [LARGE SCALE GENOMIC DNA]</scope>
    <source>
        <strain evidence="2">GST4</strain>
    </source>
</reference>
<reference evidence="2" key="2">
    <citation type="submission" date="2014-04" db="EMBL/GenBank/DDBJ databases">
        <authorList>
            <person name="Wang Q.-Y."/>
            <person name="Xie N.-Z."/>
            <person name="Qin Y."/>
            <person name="Shen N.-K."/>
            <person name="Zhu J."/>
            <person name="Mi H.-Z."/>
            <person name="Huang R.-B."/>
        </authorList>
    </citation>
    <scope>NUCLEOTIDE SEQUENCE</scope>
    <source>
        <strain evidence="2">GST4</strain>
    </source>
</reference>
<accession>A0A074LRM6</accession>
<keyword evidence="1" id="KW-0472">Membrane</keyword>
<keyword evidence="1" id="KW-1133">Transmembrane helix</keyword>
<dbReference type="Proteomes" id="UP000027931">
    <property type="component" value="Unassembled WGS sequence"/>
</dbReference>
<gene>
    <name evidence="2" type="ORF">EL26_14730</name>
</gene>
<dbReference type="eggNOG" id="ENOG502ZFFH">
    <property type="taxonomic scope" value="Bacteria"/>
</dbReference>
<evidence type="ECO:0000313" key="2">
    <source>
        <dbReference type="EMBL" id="KEO82493.1"/>
    </source>
</evidence>
<dbReference type="STRING" id="1157490.EL26_14730"/>
<comment type="caution">
    <text evidence="2">The sequence shown here is derived from an EMBL/GenBank/DDBJ whole genome shotgun (WGS) entry which is preliminary data.</text>
</comment>
<sequence length="65" mass="7709">MSKQNRYFFYTIVFALVVASVITKSYLLFGCSIVAAILIGFITEFYDNKRDEKFKQYNAKHQYKH</sequence>
<organism evidence="2 3">
    <name type="scientific">Tumebacillus flagellatus</name>
    <dbReference type="NCBI Taxonomy" id="1157490"/>
    <lineage>
        <taxon>Bacteria</taxon>
        <taxon>Bacillati</taxon>
        <taxon>Bacillota</taxon>
        <taxon>Bacilli</taxon>
        <taxon>Bacillales</taxon>
        <taxon>Alicyclobacillaceae</taxon>
        <taxon>Tumebacillus</taxon>
    </lineage>
</organism>
<protein>
    <submittedName>
        <fullName evidence="2">Uncharacterized protein</fullName>
    </submittedName>
</protein>
<name>A0A074LRM6_9BACL</name>
<dbReference type="RefSeq" id="WP_038090031.1">
    <property type="nucleotide sequence ID" value="NZ_JMIR01000021.1"/>
</dbReference>
<proteinExistence type="predicted"/>
<evidence type="ECO:0000313" key="3">
    <source>
        <dbReference type="Proteomes" id="UP000027931"/>
    </source>
</evidence>